<reference evidence="3 4" key="1">
    <citation type="journal article" date="2020" name="IScience">
        <title>Genome Sequencing of the Endangered Kingdonia uniflora (Circaeasteraceae, Ranunculales) Reveals Potential Mechanisms of Evolutionary Specialization.</title>
        <authorList>
            <person name="Sun Y."/>
            <person name="Deng T."/>
            <person name="Zhang A."/>
            <person name="Moore M.J."/>
            <person name="Landis J.B."/>
            <person name="Lin N."/>
            <person name="Zhang H."/>
            <person name="Zhang X."/>
            <person name="Huang J."/>
            <person name="Zhang X."/>
            <person name="Sun H."/>
            <person name="Wang H."/>
        </authorList>
    </citation>
    <scope>NUCLEOTIDE SEQUENCE [LARGE SCALE GENOMIC DNA]</scope>
    <source>
        <strain evidence="3">TB1705</strain>
        <tissue evidence="3">Leaf</tissue>
    </source>
</reference>
<keyword evidence="2" id="KW-1133">Transmembrane helix</keyword>
<feature type="transmembrane region" description="Helical" evidence="2">
    <location>
        <begin position="48"/>
        <end position="70"/>
    </location>
</feature>
<sequence length="219" mass="23982">MDVNSSSSSPLLLSFNSNSNGKEKEKEEIQQGISSCSLWTDVWAETKMIWYIAAPAILTSIFQYSLAFLTQTLVGHIGTLQLAAFGIQNLVVSGLGFGIMVSKFSYTAAQALKGRKMSSNSNSNSNGKEKEENQQGISRSLWTDVWAETKMIWNIAVPVILISIFQYSLAFLTQTLVGHIGTLQLAAFGIQNLMVSGLGFGIMVSNTMEQNIEQSDYTK</sequence>
<keyword evidence="4" id="KW-1185">Reference proteome</keyword>
<dbReference type="EMBL" id="JACGCM010001147">
    <property type="protein sequence ID" value="KAF6160909.1"/>
    <property type="molecule type" value="Genomic_DNA"/>
</dbReference>
<proteinExistence type="predicted"/>
<evidence type="ECO:0000313" key="4">
    <source>
        <dbReference type="Proteomes" id="UP000541444"/>
    </source>
</evidence>
<dbReference type="OrthoDB" id="2126698at2759"/>
<protein>
    <submittedName>
        <fullName evidence="3">Uncharacterized protein</fullName>
    </submittedName>
</protein>
<dbReference type="Proteomes" id="UP000541444">
    <property type="component" value="Unassembled WGS sequence"/>
</dbReference>
<evidence type="ECO:0000256" key="2">
    <source>
        <dbReference type="SAM" id="Phobius"/>
    </source>
</evidence>
<comment type="caution">
    <text evidence="3">The sequence shown here is derived from an EMBL/GenBank/DDBJ whole genome shotgun (WGS) entry which is preliminary data.</text>
</comment>
<feature type="transmembrane region" description="Helical" evidence="2">
    <location>
        <begin position="82"/>
        <end position="101"/>
    </location>
</feature>
<dbReference type="AlphaFoldDB" id="A0A7J7N139"/>
<gene>
    <name evidence="3" type="ORF">GIB67_025444</name>
</gene>
<keyword evidence="2" id="KW-0472">Membrane</keyword>
<evidence type="ECO:0000313" key="3">
    <source>
        <dbReference type="EMBL" id="KAF6160909.1"/>
    </source>
</evidence>
<feature type="compositionally biased region" description="Low complexity" evidence="1">
    <location>
        <begin position="1"/>
        <end position="20"/>
    </location>
</feature>
<keyword evidence="2" id="KW-0812">Transmembrane</keyword>
<feature type="region of interest" description="Disordered" evidence="1">
    <location>
        <begin position="116"/>
        <end position="135"/>
    </location>
</feature>
<feature type="region of interest" description="Disordered" evidence="1">
    <location>
        <begin position="1"/>
        <end position="27"/>
    </location>
</feature>
<feature type="transmembrane region" description="Helical" evidence="2">
    <location>
        <begin position="185"/>
        <end position="204"/>
    </location>
</feature>
<name>A0A7J7N139_9MAGN</name>
<accession>A0A7J7N139</accession>
<organism evidence="3 4">
    <name type="scientific">Kingdonia uniflora</name>
    <dbReference type="NCBI Taxonomy" id="39325"/>
    <lineage>
        <taxon>Eukaryota</taxon>
        <taxon>Viridiplantae</taxon>
        <taxon>Streptophyta</taxon>
        <taxon>Embryophyta</taxon>
        <taxon>Tracheophyta</taxon>
        <taxon>Spermatophyta</taxon>
        <taxon>Magnoliopsida</taxon>
        <taxon>Ranunculales</taxon>
        <taxon>Circaeasteraceae</taxon>
        <taxon>Kingdonia</taxon>
    </lineage>
</organism>
<dbReference type="PANTHER" id="PTHR11206">
    <property type="entry name" value="MULTIDRUG RESISTANCE PROTEIN"/>
    <property type="match status" value="1"/>
</dbReference>
<evidence type="ECO:0000256" key="1">
    <source>
        <dbReference type="SAM" id="MobiDB-lite"/>
    </source>
</evidence>
<feature type="transmembrane region" description="Helical" evidence="2">
    <location>
        <begin position="151"/>
        <end position="173"/>
    </location>
</feature>